<evidence type="ECO:0000256" key="1">
    <source>
        <dbReference type="ARBA" id="ARBA00007734"/>
    </source>
</evidence>
<dbReference type="PANTHER" id="PTHR37423">
    <property type="entry name" value="SOLUBLE LYTIC MUREIN TRANSGLYCOSYLASE-RELATED"/>
    <property type="match status" value="1"/>
</dbReference>
<dbReference type="GO" id="GO:0016829">
    <property type="term" value="F:lyase activity"/>
    <property type="evidence" value="ECO:0007669"/>
    <property type="project" value="UniProtKB-KW"/>
</dbReference>
<evidence type="ECO:0000256" key="2">
    <source>
        <dbReference type="ARBA" id="ARBA00009387"/>
    </source>
</evidence>
<name>A0AAU7S6N4_9HYPH</name>
<keyword evidence="6" id="KW-0614">Plasmid</keyword>
<evidence type="ECO:0000259" key="5">
    <source>
        <dbReference type="Pfam" id="PF01464"/>
    </source>
</evidence>
<dbReference type="Pfam" id="PF01464">
    <property type="entry name" value="SLT"/>
    <property type="match status" value="1"/>
</dbReference>
<comment type="similarity">
    <text evidence="2">Belongs to the virb1 family.</text>
</comment>
<feature type="signal peptide" evidence="4">
    <location>
        <begin position="1"/>
        <end position="31"/>
    </location>
</feature>
<feature type="chain" id="PRO_5043694777" evidence="4">
    <location>
        <begin position="32"/>
        <end position="238"/>
    </location>
</feature>
<keyword evidence="4" id="KW-0732">Signal</keyword>
<dbReference type="AlphaFoldDB" id="A0AAU7S6N4"/>
<evidence type="ECO:0000256" key="4">
    <source>
        <dbReference type="SAM" id="SignalP"/>
    </source>
</evidence>
<dbReference type="Gene3D" id="1.10.530.10">
    <property type="match status" value="1"/>
</dbReference>
<dbReference type="PROSITE" id="PS51257">
    <property type="entry name" value="PROKAR_LIPOPROTEIN"/>
    <property type="match status" value="1"/>
</dbReference>
<dbReference type="RefSeq" id="WP_349963409.1">
    <property type="nucleotide sequence ID" value="NZ_CP157965.1"/>
</dbReference>
<evidence type="ECO:0000313" key="6">
    <source>
        <dbReference type="EMBL" id="XBT98121.1"/>
    </source>
</evidence>
<reference evidence="6" key="1">
    <citation type="submission" date="2024-06" db="EMBL/GenBank/DDBJ databases">
        <authorList>
            <person name="Li T."/>
            <person name="Gao R."/>
        </authorList>
    </citation>
    <scope>NUCLEOTIDE SEQUENCE</scope>
    <source>
        <strain evidence="6">ZPR3</strain>
        <plasmid evidence="6">unnamed5</plasmid>
    </source>
</reference>
<feature type="region of interest" description="Disordered" evidence="3">
    <location>
        <begin position="203"/>
        <end position="231"/>
    </location>
</feature>
<accession>A0AAU7S6N4</accession>
<dbReference type="InterPro" id="IPR023346">
    <property type="entry name" value="Lysozyme-like_dom_sf"/>
</dbReference>
<geneLocation type="plasmid" evidence="6">
    <name>unnamed5</name>
</geneLocation>
<dbReference type="InterPro" id="IPR008258">
    <property type="entry name" value="Transglycosylase_SLT_dom_1"/>
</dbReference>
<proteinExistence type="inferred from homology"/>
<dbReference type="EMBL" id="CP157965">
    <property type="protein sequence ID" value="XBT98121.1"/>
    <property type="molecule type" value="Genomic_DNA"/>
</dbReference>
<dbReference type="SUPFAM" id="SSF53955">
    <property type="entry name" value="Lysozyme-like"/>
    <property type="match status" value="1"/>
</dbReference>
<keyword evidence="6" id="KW-0456">Lyase</keyword>
<comment type="similarity">
    <text evidence="1">Belongs to the transglycosylase Slt family.</text>
</comment>
<protein>
    <submittedName>
        <fullName evidence="6">Lytic transglycosylase domain-containing protein</fullName>
        <ecNumber evidence="6">4.2.2.n1</ecNumber>
    </submittedName>
</protein>
<sequence>MGNPEKRLNQQARRLLAVVALSLGACHSAMGQEISPSAALCVDGAIPADQIRQMIVDEAARQQADTRLALAVAGEESGFGARVNSKAGARGPMQLMPATAFRYGVADICDARENIRGGVSYLKDLMATLGGNIMLVVAAYNAGEHRIIATRGIPSIGETVSYTARVTNAYYGFDNAIAARNRAAKSTASTESSETTGVDLLAAAAPAGSTSDKPIPINQPPDKSRQNSWIGGSVLYVQ</sequence>
<dbReference type="EC" id="4.2.2.n1" evidence="6"/>
<dbReference type="PANTHER" id="PTHR37423:SF2">
    <property type="entry name" value="MEMBRANE-BOUND LYTIC MUREIN TRANSGLYCOSYLASE C"/>
    <property type="match status" value="1"/>
</dbReference>
<evidence type="ECO:0000256" key="3">
    <source>
        <dbReference type="SAM" id="MobiDB-lite"/>
    </source>
</evidence>
<dbReference type="CDD" id="cd00254">
    <property type="entry name" value="LT-like"/>
    <property type="match status" value="1"/>
</dbReference>
<gene>
    <name evidence="6" type="ORF">ABM479_35350</name>
</gene>
<organism evidence="6">
    <name type="scientific">Rhizobium sp. ZPR3</name>
    <dbReference type="NCBI Taxonomy" id="3158967"/>
    <lineage>
        <taxon>Bacteria</taxon>
        <taxon>Pseudomonadati</taxon>
        <taxon>Pseudomonadota</taxon>
        <taxon>Alphaproteobacteria</taxon>
        <taxon>Hyphomicrobiales</taxon>
        <taxon>Rhizobiaceae</taxon>
        <taxon>Rhizobium/Agrobacterium group</taxon>
        <taxon>Rhizobium</taxon>
    </lineage>
</organism>
<feature type="domain" description="Transglycosylase SLT" evidence="5">
    <location>
        <begin position="56"/>
        <end position="148"/>
    </location>
</feature>